<name>A0A4P1RRD7_LUPAN</name>
<dbReference type="PROSITE" id="PS01284">
    <property type="entry name" value="TNASE_2"/>
    <property type="match status" value="1"/>
</dbReference>
<proteinExistence type="predicted"/>
<keyword evidence="3" id="KW-0378">Hydrolase</keyword>
<dbReference type="InterPro" id="IPR016071">
    <property type="entry name" value="Staphylococal_nuclease_OB-fold"/>
</dbReference>
<dbReference type="EMBL" id="CM007362">
    <property type="protein sequence ID" value="OIW16212.1"/>
    <property type="molecule type" value="Genomic_DNA"/>
</dbReference>
<evidence type="ECO:0000256" key="1">
    <source>
        <dbReference type="ARBA" id="ARBA00022722"/>
    </source>
</evidence>
<feature type="domain" description="TNase-like" evidence="4">
    <location>
        <begin position="142"/>
        <end position="318"/>
    </location>
</feature>
<evidence type="ECO:0000259" key="4">
    <source>
        <dbReference type="PROSITE" id="PS50830"/>
    </source>
</evidence>
<dbReference type="KEGG" id="lang:109340564"/>
<dbReference type="Pfam" id="PF00565">
    <property type="entry name" value="SNase"/>
    <property type="match status" value="1"/>
</dbReference>
<protein>
    <recommendedName>
        <fullName evidence="4">TNase-like domain-containing protein</fullName>
    </recommendedName>
</protein>
<dbReference type="GO" id="GO:0003676">
    <property type="term" value="F:nucleic acid binding"/>
    <property type="evidence" value="ECO:0007669"/>
    <property type="project" value="InterPro"/>
</dbReference>
<evidence type="ECO:0000256" key="2">
    <source>
        <dbReference type="ARBA" id="ARBA00022759"/>
    </source>
</evidence>
<dbReference type="AlphaFoldDB" id="A0A4P1RRD7"/>
<organism evidence="5 6">
    <name type="scientific">Lupinus angustifolius</name>
    <name type="common">Narrow-leaved blue lupine</name>
    <dbReference type="NCBI Taxonomy" id="3871"/>
    <lineage>
        <taxon>Eukaryota</taxon>
        <taxon>Viridiplantae</taxon>
        <taxon>Streptophyta</taxon>
        <taxon>Embryophyta</taxon>
        <taxon>Tracheophyta</taxon>
        <taxon>Spermatophyta</taxon>
        <taxon>Magnoliopsida</taxon>
        <taxon>eudicotyledons</taxon>
        <taxon>Gunneridae</taxon>
        <taxon>Pentapetalae</taxon>
        <taxon>rosids</taxon>
        <taxon>fabids</taxon>
        <taxon>Fabales</taxon>
        <taxon>Fabaceae</taxon>
        <taxon>Papilionoideae</taxon>
        <taxon>50 kb inversion clade</taxon>
        <taxon>genistoids sensu lato</taxon>
        <taxon>core genistoids</taxon>
        <taxon>Genisteae</taxon>
        <taxon>Lupinus</taxon>
    </lineage>
</organism>
<evidence type="ECO:0000313" key="5">
    <source>
        <dbReference type="EMBL" id="OIW16212.1"/>
    </source>
</evidence>
<dbReference type="SUPFAM" id="SSF50199">
    <property type="entry name" value="Staphylococcal nuclease"/>
    <property type="match status" value="1"/>
</dbReference>
<reference evidence="5 6" key="1">
    <citation type="journal article" date="2017" name="Plant Biotechnol. J.">
        <title>A comprehensive draft genome sequence for lupin (Lupinus angustifolius), an emerging health food: insights into plant-microbe interactions and legume evolution.</title>
        <authorList>
            <person name="Hane J.K."/>
            <person name="Ming Y."/>
            <person name="Kamphuis L.G."/>
            <person name="Nelson M.N."/>
            <person name="Garg G."/>
            <person name="Atkins C.A."/>
            <person name="Bayer P.E."/>
            <person name="Bravo A."/>
            <person name="Bringans S."/>
            <person name="Cannon S."/>
            <person name="Edwards D."/>
            <person name="Foley R."/>
            <person name="Gao L.L."/>
            <person name="Harrison M.J."/>
            <person name="Huang W."/>
            <person name="Hurgobin B."/>
            <person name="Li S."/>
            <person name="Liu C.W."/>
            <person name="McGrath A."/>
            <person name="Morahan G."/>
            <person name="Murray J."/>
            <person name="Weller J."/>
            <person name="Jian J."/>
            <person name="Singh K.B."/>
        </authorList>
    </citation>
    <scope>NUCLEOTIDE SEQUENCE [LARGE SCALE GENOMIC DNA]</scope>
    <source>
        <strain evidence="6">cv. Tanjil</strain>
        <tissue evidence="5">Whole plant</tissue>
    </source>
</reference>
<gene>
    <name evidence="5" type="ORF">TanjilG_18927</name>
</gene>
<sequence>MGNAFRLLYGHCCKPTASGDSESLGPHGVSSATVGVSALAHDLFHFDITSQVPEGLSKHVVSSKKAQANWYRKLGDAWKESKPPPKTPEEAARLVIKTLKRHQKADVEGLLAFYGLPLPHTLVEVVAQPPTSLPGGVKYEIHTLPVDAKAVADGDTVTVYVSITDPRESSIVPGNVHTAAVQRAEARARRDYTKADALHKQIIDSGYRVIPVQDEEILAKKYRIRLRGIDAPESSMPFGKEAKTELTKIVQNKSLRVLIYGEDRYGRCVGDIYCNGMFVQELMLKKGLAWHYKAYDKRPELETWEKEARARRVGLWASKNPEKPWDWRKDRRGAK</sequence>
<dbReference type="PANTHER" id="PTHR12302">
    <property type="entry name" value="EBNA2 BINDING PROTEIN P100"/>
    <property type="match status" value="1"/>
</dbReference>
<keyword evidence="6" id="KW-1185">Reference proteome</keyword>
<keyword evidence="1" id="KW-0540">Nuclease</keyword>
<dbReference type="Gene3D" id="2.40.50.90">
    <property type="match status" value="1"/>
</dbReference>
<dbReference type="PROSITE" id="PS50830">
    <property type="entry name" value="TNASE_3"/>
    <property type="match status" value="1"/>
</dbReference>
<evidence type="ECO:0000313" key="6">
    <source>
        <dbReference type="Proteomes" id="UP000188354"/>
    </source>
</evidence>
<dbReference type="SMART" id="SM00318">
    <property type="entry name" value="SNc"/>
    <property type="match status" value="1"/>
</dbReference>
<dbReference type="OrthoDB" id="430293at2759"/>
<dbReference type="InterPro" id="IPR002071">
    <property type="entry name" value="Thermonucl_AS"/>
</dbReference>
<dbReference type="GO" id="GO:0005737">
    <property type="term" value="C:cytoplasm"/>
    <property type="evidence" value="ECO:0007669"/>
    <property type="project" value="TreeGrafter"/>
</dbReference>
<dbReference type="Proteomes" id="UP000188354">
    <property type="component" value="Chromosome LG02"/>
</dbReference>
<dbReference type="GO" id="GO:0004519">
    <property type="term" value="F:endonuclease activity"/>
    <property type="evidence" value="ECO:0007669"/>
    <property type="project" value="UniProtKB-KW"/>
</dbReference>
<keyword evidence="2" id="KW-0255">Endonuclease</keyword>
<dbReference type="PANTHER" id="PTHR12302:SF3">
    <property type="entry name" value="SERINE_THREONINE-PROTEIN KINASE 31"/>
    <property type="match status" value="1"/>
</dbReference>
<evidence type="ECO:0000256" key="3">
    <source>
        <dbReference type="ARBA" id="ARBA00022801"/>
    </source>
</evidence>
<dbReference type="InterPro" id="IPR035437">
    <property type="entry name" value="SNase_OB-fold_sf"/>
</dbReference>
<dbReference type="Gramene" id="OIW16212">
    <property type="protein sequence ID" value="OIW16212"/>
    <property type="gene ID" value="TanjilG_18927"/>
</dbReference>
<dbReference type="STRING" id="3871.A0A4P1RRD7"/>
<dbReference type="GO" id="GO:0016787">
    <property type="term" value="F:hydrolase activity"/>
    <property type="evidence" value="ECO:0007669"/>
    <property type="project" value="UniProtKB-KW"/>
</dbReference>
<accession>A0A4P1RRD7</accession>